<keyword evidence="4" id="KW-1185">Reference proteome</keyword>
<feature type="chain" id="PRO_5047447855" description="Phosphodiester glycosidase domain-containing protein" evidence="1">
    <location>
        <begin position="24"/>
        <end position="945"/>
    </location>
</feature>
<comment type="caution">
    <text evidence="3">The sequence shown here is derived from an EMBL/GenBank/DDBJ whole genome shotgun (WGS) entry which is preliminary data.</text>
</comment>
<evidence type="ECO:0000256" key="1">
    <source>
        <dbReference type="SAM" id="SignalP"/>
    </source>
</evidence>
<feature type="domain" description="Phosphodiester glycosidase" evidence="2">
    <location>
        <begin position="205"/>
        <end position="376"/>
    </location>
</feature>
<dbReference type="InterPro" id="IPR018711">
    <property type="entry name" value="NAGPA"/>
</dbReference>
<gene>
    <name evidence="3" type="ORF">J2Z79_001412</name>
</gene>
<dbReference type="PANTHER" id="PTHR40446:SF2">
    <property type="entry name" value="N-ACETYLGLUCOSAMINE-1-PHOSPHODIESTER ALPHA-N-ACETYLGLUCOSAMINIDASE"/>
    <property type="match status" value="1"/>
</dbReference>
<accession>A0ABS4JR45</accession>
<evidence type="ECO:0000313" key="4">
    <source>
        <dbReference type="Proteomes" id="UP001519289"/>
    </source>
</evidence>
<protein>
    <recommendedName>
        <fullName evidence="2">Phosphodiester glycosidase domain-containing protein</fullName>
    </recommendedName>
</protein>
<feature type="signal peptide" evidence="1">
    <location>
        <begin position="1"/>
        <end position="23"/>
    </location>
</feature>
<organism evidence="3 4">
    <name type="scientific">Symbiobacterium terraclitae</name>
    <dbReference type="NCBI Taxonomy" id="557451"/>
    <lineage>
        <taxon>Bacteria</taxon>
        <taxon>Bacillati</taxon>
        <taxon>Bacillota</taxon>
        <taxon>Clostridia</taxon>
        <taxon>Eubacteriales</taxon>
        <taxon>Symbiobacteriaceae</taxon>
        <taxon>Symbiobacterium</taxon>
    </lineage>
</organism>
<evidence type="ECO:0000259" key="2">
    <source>
        <dbReference type="Pfam" id="PF09992"/>
    </source>
</evidence>
<proteinExistence type="predicted"/>
<evidence type="ECO:0000313" key="3">
    <source>
        <dbReference type="EMBL" id="MBP2018013.1"/>
    </source>
</evidence>
<dbReference type="RefSeq" id="WP_209466152.1">
    <property type="nucleotide sequence ID" value="NZ_JAGGLG010000009.1"/>
</dbReference>
<dbReference type="PANTHER" id="PTHR40446">
    <property type="entry name" value="N-ACETYLGLUCOSAMINE-1-PHOSPHODIESTER ALPHA-N-ACETYLGLUCOSAMINIDASE"/>
    <property type="match status" value="1"/>
</dbReference>
<dbReference type="Proteomes" id="UP001519289">
    <property type="component" value="Unassembled WGS sequence"/>
</dbReference>
<dbReference type="Pfam" id="PF09992">
    <property type="entry name" value="NAGPA"/>
    <property type="match status" value="1"/>
</dbReference>
<sequence>MRKRIAWLLIPAVATALTGPVAAASPTYSEVSPKPYVRAAEAETPLAQGLTLTSFERLYPHGWAKGWLLTAQLSHPALSTDLITAPGVTEGEPLSAMAARAGAIAAVNGDFFDIGQTGIALGTSVKSGQFLQSAIPDWPLGAGVGRDRIGRLMSVVLEGSITLPSGTYPLGAVNLPTVPSGTIGLFTPLWTRDRSAATVGASEAVEVVVRQGKVVSVSPTVTDGPVPDDGFVLVGREAYAAPLAALQVGDLVTLEYHANPDVLWAVGGQRYLVAEGVVTPGLDDVTRRPRTALGFSADGSTLFLATVEGGSTASSGLTLREMAELMKGFGAASAMELDGGGSSAMVARLPGTEGLTLLNRPSDGQERRIPNGVGIFAQAGSGIPHYLSVQGERRVFPGLSRTLSVSALDEQYGPAQAAPPLWSLAGPGVLAPDGRYAAVQADGTPVAAGTEVVVAAESGGLTAATRLKVLGPLARIVPSVEGGLRLHPEEGTVFTVMGYDADGFAAPIDPADLTVSFDPALIRFEREGDSLRAIPLAEGTGLIVVSVQGHEAVIPFAAAYRTTVLDAFANPAAWQFERYPAEVMGGVAPVEQAGTDPTQGAGDAAAGPTGAAMVLSYIFGPASGNRAAYLQASEPLALPGQPVRVGMWVKGDGQGAWLRAVLQDASGARYTVNLAPAVDWTDWRYVEAEVPAGVQYPVSLHRVYPVETDGTRIYAGSLQFADLTVRDAVEMPAAPPPVAPPRDLILAPAAPAGEGSWSFAVLDAMPPVEPALVFRMALAANPVFFLVDTGLREPVQQALAEAGAADVPVYEMAPPERFFDVGNVRFILLGTGQGGLRATDFNQLEGLRTLLYLAGNSETVQQVIVVGGETPLDFADRREGELIQRWLTEFEDASGKAAAYLASGGFFPKVTRVEGIPYIEAGSPMVPRVFTVDPTPGSVWIRMEQ</sequence>
<reference evidence="3 4" key="1">
    <citation type="submission" date="2021-03" db="EMBL/GenBank/DDBJ databases">
        <title>Genomic Encyclopedia of Type Strains, Phase IV (KMG-IV): sequencing the most valuable type-strain genomes for metagenomic binning, comparative biology and taxonomic classification.</title>
        <authorList>
            <person name="Goeker M."/>
        </authorList>
    </citation>
    <scope>NUCLEOTIDE SEQUENCE [LARGE SCALE GENOMIC DNA]</scope>
    <source>
        <strain evidence="3 4">DSM 27138</strain>
    </source>
</reference>
<name>A0ABS4JR45_9FIRM</name>
<dbReference type="EMBL" id="JAGGLG010000009">
    <property type="protein sequence ID" value="MBP2018013.1"/>
    <property type="molecule type" value="Genomic_DNA"/>
</dbReference>
<keyword evidence="1" id="KW-0732">Signal</keyword>